<dbReference type="EMBL" id="JBBPBM010000006">
    <property type="protein sequence ID" value="KAK8578936.1"/>
    <property type="molecule type" value="Genomic_DNA"/>
</dbReference>
<accession>A0ABR2FDF0</accession>
<evidence type="ECO:0000313" key="1">
    <source>
        <dbReference type="EMBL" id="KAK8578936.1"/>
    </source>
</evidence>
<reference evidence="1 2" key="1">
    <citation type="journal article" date="2024" name="G3 (Bethesda)">
        <title>Genome assembly of Hibiscus sabdariffa L. provides insights into metabolisms of medicinal natural products.</title>
        <authorList>
            <person name="Kim T."/>
        </authorList>
    </citation>
    <scope>NUCLEOTIDE SEQUENCE [LARGE SCALE GENOMIC DNA]</scope>
    <source>
        <strain evidence="1">TK-2024</strain>
        <tissue evidence="1">Old leaves</tissue>
    </source>
</reference>
<evidence type="ECO:0000313" key="2">
    <source>
        <dbReference type="Proteomes" id="UP001472677"/>
    </source>
</evidence>
<name>A0ABR2FDF0_9ROSI</name>
<organism evidence="1 2">
    <name type="scientific">Hibiscus sabdariffa</name>
    <name type="common">roselle</name>
    <dbReference type="NCBI Taxonomy" id="183260"/>
    <lineage>
        <taxon>Eukaryota</taxon>
        <taxon>Viridiplantae</taxon>
        <taxon>Streptophyta</taxon>
        <taxon>Embryophyta</taxon>
        <taxon>Tracheophyta</taxon>
        <taxon>Spermatophyta</taxon>
        <taxon>Magnoliopsida</taxon>
        <taxon>eudicotyledons</taxon>
        <taxon>Gunneridae</taxon>
        <taxon>Pentapetalae</taxon>
        <taxon>rosids</taxon>
        <taxon>malvids</taxon>
        <taxon>Malvales</taxon>
        <taxon>Malvaceae</taxon>
        <taxon>Malvoideae</taxon>
        <taxon>Hibiscus</taxon>
    </lineage>
</organism>
<gene>
    <name evidence="1" type="ORF">V6N12_069278</name>
</gene>
<protein>
    <submittedName>
        <fullName evidence="1">Uncharacterized protein</fullName>
    </submittedName>
</protein>
<sequence>MIGEVGGCPHNIISKWNSSNQFRDWVNNARRQSRSRFPRRQLQLVVARRQSWPVTPVATGGDREAELARDASLR</sequence>
<dbReference type="Proteomes" id="UP001472677">
    <property type="component" value="Unassembled WGS sequence"/>
</dbReference>
<comment type="caution">
    <text evidence="1">The sequence shown here is derived from an EMBL/GenBank/DDBJ whole genome shotgun (WGS) entry which is preliminary data.</text>
</comment>
<proteinExistence type="predicted"/>
<keyword evidence="2" id="KW-1185">Reference proteome</keyword>